<dbReference type="InterPro" id="IPR001711">
    <property type="entry name" value="PLipase_C_Pinositol-sp_Y"/>
</dbReference>
<dbReference type="SMART" id="SM00149">
    <property type="entry name" value="PLCYc"/>
    <property type="match status" value="1"/>
</dbReference>
<dbReference type="RefSeq" id="XP_004365118.1">
    <property type="nucleotide sequence ID" value="XM_004365061.2"/>
</dbReference>
<feature type="active site" evidence="10">
    <location>
        <position position="454"/>
    </location>
</feature>
<dbReference type="SMART" id="SM00233">
    <property type="entry name" value="PH"/>
    <property type="match status" value="1"/>
</dbReference>
<dbReference type="SMART" id="SM00148">
    <property type="entry name" value="PLCXc"/>
    <property type="match status" value="1"/>
</dbReference>
<dbReference type="CDD" id="cd15898">
    <property type="entry name" value="EFh_PI-PLC"/>
    <property type="match status" value="1"/>
</dbReference>
<keyword evidence="7 12" id="KW-0443">Lipid metabolism</keyword>
<evidence type="ECO:0000259" key="16">
    <source>
        <dbReference type="PROSITE" id="PS50008"/>
    </source>
</evidence>
<sequence length="904" mass="100515">MASGSGTSVAQRALAGIASASFINGSLDIKVLNAKGVAAMDRGGTSDPYCIILVDGKEHARTLSIPKTVDPVWNAEFDVKLEKANRVTFQVFDKNSIGSDKLCGDADLDFHSLANGQTTSVTLPLKPDSGFLNLSVRFVSKWTSLETPEEWVNAMHHGSDLIKFTKSSTKPHPRFFRVSGDNLSLSWSSPKKAALKSRVLIDSIKEIRVGRNTKSFSRHATQHADKVDHSFSVIYGSDFETLDLVAASADEFKFWTEGLRYMSSVVGKQVAVAAGEKHAERRKRWLKEMWNMADKNKDNQLDMKEISQLLHVLNAKVSNKELKKRFAAANSDDKGTKYLDFDEFGAFYRQLTLRPEIEQLLLRYSNTEPLSLTLDEFRRFLEVEQGMAVSSSDAAALIAKHEPAVEGTKSKLLSYEGLFNFLASTDNDLFNPAHNRIYQDMSQPLTHYFVASSHNTYLLGDQLRSESSVEAYVRALQNGCRCVELDCWDGEDGDPIIYHGHTLTSKIKFSDVIKAIGDYAFATSPFPVILSIENHCSVPQQKVMAQHMETILGSKLLKGDPDELRKAYPSPNDLKNKILIKGKRSGKTGMAAGPAGPADDEDSDEEDDDDEGKVKDEAAVQAAAAIKAKNQKKVTLAPELSALVVYCKAVHFKSFDDSAANGKYWEMSSFAEAKTKKFASKLPSQLIEYNKKQLSRIYPAGTRVDSSNYDPQVAWNCGSQIVALNYQTPDRSMQLNQGKFRQNGRSGVILKPYVMRKGTNFNPNDVATIPHSVRPTKLTIKIISGQQLPKPDRQTKGEIIDPYVVVEVAGIPADQKTVRTKVIDDNGFNPEWSETFTFDLRFAELAILRFVVYDKDVNSDDFIGQYTINVSDVRSGYHHVNLESERGDPLDSGTLFAHFQVTEQ</sequence>
<protein>
    <recommendedName>
        <fullName evidence="2 12">Phosphoinositide phospholipase C</fullName>
        <ecNumber evidence="2 12">3.1.4.11</ecNumber>
    </recommendedName>
</protein>
<evidence type="ECO:0000256" key="3">
    <source>
        <dbReference type="ARBA" id="ARBA00022490"/>
    </source>
</evidence>
<dbReference type="Pfam" id="PF09279">
    <property type="entry name" value="EF-hand_like"/>
    <property type="match status" value="1"/>
</dbReference>
<evidence type="ECO:0000256" key="10">
    <source>
        <dbReference type="PIRSR" id="PIRSR000956-1"/>
    </source>
</evidence>
<dbReference type="eggNOG" id="KOG1012">
    <property type="taxonomic scope" value="Eukaryota"/>
</dbReference>
<evidence type="ECO:0000256" key="12">
    <source>
        <dbReference type="RuleBase" id="RU361133"/>
    </source>
</evidence>
<dbReference type="InParanoid" id="A0A0D2U0B6"/>
<feature type="binding site" evidence="11">
    <location>
        <position position="486"/>
    </location>
    <ligand>
        <name>Ca(2+)</name>
        <dbReference type="ChEBI" id="CHEBI:29108"/>
    </ligand>
</feature>
<dbReference type="Gene3D" id="1.10.238.10">
    <property type="entry name" value="EF-hand"/>
    <property type="match status" value="2"/>
</dbReference>
<dbReference type="InterPro" id="IPR002048">
    <property type="entry name" value="EF_hand_dom"/>
</dbReference>
<dbReference type="Pfam" id="PF00388">
    <property type="entry name" value="PI-PLC-X"/>
    <property type="match status" value="1"/>
</dbReference>
<dbReference type="InterPro" id="IPR001192">
    <property type="entry name" value="PI-PLC_fam"/>
</dbReference>
<dbReference type="SUPFAM" id="SSF51695">
    <property type="entry name" value="PLC-like phosphodiesterases"/>
    <property type="match status" value="1"/>
</dbReference>
<keyword evidence="4 12" id="KW-0378">Hydrolase</keyword>
<evidence type="ECO:0000313" key="19">
    <source>
        <dbReference type="Proteomes" id="UP000008743"/>
    </source>
</evidence>
<dbReference type="GO" id="GO:0005509">
    <property type="term" value="F:calcium ion binding"/>
    <property type="evidence" value="ECO:0007669"/>
    <property type="project" value="InterPro"/>
</dbReference>
<evidence type="ECO:0000256" key="1">
    <source>
        <dbReference type="ARBA" id="ARBA00004496"/>
    </source>
</evidence>
<dbReference type="Proteomes" id="UP000008743">
    <property type="component" value="Unassembled WGS sequence"/>
</dbReference>
<accession>A0A0D2U0B6</accession>
<dbReference type="PROSITE" id="PS50007">
    <property type="entry name" value="PIPLC_X_DOMAIN"/>
    <property type="match status" value="1"/>
</dbReference>
<evidence type="ECO:0000256" key="2">
    <source>
        <dbReference type="ARBA" id="ARBA00012368"/>
    </source>
</evidence>
<dbReference type="FunCoup" id="A0A0D2U0B6">
    <property type="interactions" value="117"/>
</dbReference>
<dbReference type="SUPFAM" id="SSF47473">
    <property type="entry name" value="EF-hand"/>
    <property type="match status" value="1"/>
</dbReference>
<dbReference type="OrthoDB" id="269822at2759"/>
<dbReference type="PIRSF" id="PIRSF000956">
    <property type="entry name" value="PLC-beta"/>
    <property type="match status" value="1"/>
</dbReference>
<feature type="domain" description="C2" evidence="15">
    <location>
        <begin position="759"/>
        <end position="884"/>
    </location>
</feature>
<dbReference type="InterPro" id="IPR015359">
    <property type="entry name" value="PLC_EF-hand-like"/>
</dbReference>
<dbReference type="SMART" id="SM00054">
    <property type="entry name" value="EFh"/>
    <property type="match status" value="2"/>
</dbReference>
<dbReference type="Pfam" id="PF16457">
    <property type="entry name" value="PH_12"/>
    <property type="match status" value="1"/>
</dbReference>
<dbReference type="InterPro" id="IPR035892">
    <property type="entry name" value="C2_domain_sf"/>
</dbReference>
<dbReference type="OMA" id="HWQREMS"/>
<keyword evidence="19" id="KW-1185">Reference proteome</keyword>
<dbReference type="AlphaFoldDB" id="A0A0D2U0B6"/>
<evidence type="ECO:0000256" key="4">
    <source>
        <dbReference type="ARBA" id="ARBA00022801"/>
    </source>
</evidence>
<evidence type="ECO:0000259" key="15">
    <source>
        <dbReference type="PROSITE" id="PS50004"/>
    </source>
</evidence>
<dbReference type="PROSITE" id="PS50222">
    <property type="entry name" value="EF_HAND_2"/>
    <property type="match status" value="2"/>
</dbReference>
<dbReference type="PROSITE" id="PS50008">
    <property type="entry name" value="PIPLC_Y_DOMAIN"/>
    <property type="match status" value="1"/>
</dbReference>
<dbReference type="SUPFAM" id="SSF50729">
    <property type="entry name" value="PH domain-like"/>
    <property type="match status" value="1"/>
</dbReference>
<dbReference type="InterPro" id="IPR001849">
    <property type="entry name" value="PH_domain"/>
</dbReference>
<dbReference type="GO" id="GO:0004435">
    <property type="term" value="F:phosphatidylinositol-4,5-bisphosphate phospholipase C activity"/>
    <property type="evidence" value="ECO:0007669"/>
    <property type="project" value="UniProtKB-EC"/>
</dbReference>
<evidence type="ECO:0000256" key="11">
    <source>
        <dbReference type="PIRSR" id="PIRSR000956-2"/>
    </source>
</evidence>
<dbReference type="GO" id="GO:0046488">
    <property type="term" value="P:phosphatidylinositol metabolic process"/>
    <property type="evidence" value="ECO:0007669"/>
    <property type="project" value="TreeGrafter"/>
</dbReference>
<name>A0A0D2U0B6_CAPO3</name>
<dbReference type="Gene3D" id="2.30.29.30">
    <property type="entry name" value="Pleckstrin-homology domain (PH domain)/Phosphotyrosine-binding domain (PTB)"/>
    <property type="match status" value="1"/>
</dbReference>
<dbReference type="InterPro" id="IPR000909">
    <property type="entry name" value="PLipase_C_PInositol-sp_X_dom"/>
</dbReference>
<evidence type="ECO:0000256" key="13">
    <source>
        <dbReference type="SAM" id="MobiDB-lite"/>
    </source>
</evidence>
<dbReference type="eggNOG" id="KOG0169">
    <property type="taxonomic scope" value="Eukaryota"/>
</dbReference>
<proteinExistence type="predicted"/>
<feature type="binding site" evidence="11">
    <location>
        <position position="533"/>
    </location>
    <ligand>
        <name>Ca(2+)</name>
        <dbReference type="ChEBI" id="CHEBI:29108"/>
    </ligand>
</feature>
<dbReference type="Pfam" id="PF00168">
    <property type="entry name" value="C2"/>
    <property type="match status" value="2"/>
</dbReference>
<evidence type="ECO:0000256" key="9">
    <source>
        <dbReference type="ARBA" id="ARBA00023674"/>
    </source>
</evidence>
<dbReference type="EMBL" id="KE346360">
    <property type="protein sequence ID" value="KJE88621.1"/>
    <property type="molecule type" value="Genomic_DNA"/>
</dbReference>
<dbReference type="PROSITE" id="PS00018">
    <property type="entry name" value="EF_HAND_1"/>
    <property type="match status" value="1"/>
</dbReference>
<dbReference type="InterPro" id="IPR017946">
    <property type="entry name" value="PLC-like_Pdiesterase_TIM-brl"/>
</dbReference>
<dbReference type="Pfam" id="PF00387">
    <property type="entry name" value="PI-PLC-Y"/>
    <property type="match status" value="1"/>
</dbReference>
<feature type="domain" description="PH" evidence="14">
    <location>
        <begin position="153"/>
        <end position="264"/>
    </location>
</feature>
<feature type="compositionally biased region" description="Acidic residues" evidence="13">
    <location>
        <begin position="598"/>
        <end position="611"/>
    </location>
</feature>
<evidence type="ECO:0000256" key="8">
    <source>
        <dbReference type="ARBA" id="ARBA00023224"/>
    </source>
</evidence>
<feature type="active site" evidence="10">
    <location>
        <position position="499"/>
    </location>
</feature>
<comment type="cofactor">
    <cofactor evidence="11">
        <name>Ca(2+)</name>
        <dbReference type="ChEBI" id="CHEBI:29108"/>
    </cofactor>
    <text evidence="11">Binds 1 Ca(2+) ion per subunit.</text>
</comment>
<evidence type="ECO:0000256" key="5">
    <source>
        <dbReference type="ARBA" id="ARBA00022837"/>
    </source>
</evidence>
<keyword evidence="3" id="KW-0963">Cytoplasm</keyword>
<reference evidence="19" key="1">
    <citation type="submission" date="2011-02" db="EMBL/GenBank/DDBJ databases">
        <title>The Genome Sequence of Capsaspora owczarzaki ATCC 30864.</title>
        <authorList>
            <person name="Russ C."/>
            <person name="Cuomo C."/>
            <person name="Burger G."/>
            <person name="Gray M.W."/>
            <person name="Holland P.W.H."/>
            <person name="King N."/>
            <person name="Lang F.B.F."/>
            <person name="Roger A.J."/>
            <person name="Ruiz-Trillo I."/>
            <person name="Young S.K."/>
            <person name="Zeng Q."/>
            <person name="Gargeya S."/>
            <person name="Alvarado L."/>
            <person name="Berlin A."/>
            <person name="Chapman S.B."/>
            <person name="Chen Z."/>
            <person name="Freedman E."/>
            <person name="Gellesch M."/>
            <person name="Goldberg J."/>
            <person name="Griggs A."/>
            <person name="Gujja S."/>
            <person name="Heilman E."/>
            <person name="Heiman D."/>
            <person name="Howarth C."/>
            <person name="Mehta T."/>
            <person name="Neiman D."/>
            <person name="Pearson M."/>
            <person name="Roberts A."/>
            <person name="Saif S."/>
            <person name="Shea T."/>
            <person name="Shenoy N."/>
            <person name="Sisk P."/>
            <person name="Stolte C."/>
            <person name="Sykes S."/>
            <person name="White J."/>
            <person name="Yandava C."/>
            <person name="Haas B."/>
            <person name="Nusbaum C."/>
            <person name="Birren B."/>
        </authorList>
    </citation>
    <scope>NUCLEOTIDE SEQUENCE</scope>
    <source>
        <strain evidence="19">ATCC 30864</strain>
    </source>
</reference>
<feature type="domain" description="EF-hand" evidence="17">
    <location>
        <begin position="317"/>
        <end position="354"/>
    </location>
</feature>
<dbReference type="PANTHER" id="PTHR10336:SF36">
    <property type="entry name" value="1-PHOSPHATIDYLINOSITOL 4,5-BISPHOSPHATE PHOSPHODIESTERASE BETA-4"/>
    <property type="match status" value="1"/>
</dbReference>
<dbReference type="CDD" id="cd13365">
    <property type="entry name" value="PH_PLC_plant-like"/>
    <property type="match status" value="1"/>
</dbReference>
<keyword evidence="5 11" id="KW-0106">Calcium</keyword>
<evidence type="ECO:0000256" key="6">
    <source>
        <dbReference type="ARBA" id="ARBA00022963"/>
    </source>
</evidence>
<feature type="binding site" evidence="11">
    <location>
        <position position="455"/>
    </location>
    <ligand>
        <name>Ca(2+)</name>
        <dbReference type="ChEBI" id="CHEBI:29108"/>
    </ligand>
</feature>
<dbReference type="STRING" id="595528.A0A0D2U0B6"/>
<dbReference type="GO" id="GO:0016042">
    <property type="term" value="P:lipid catabolic process"/>
    <property type="evidence" value="ECO:0007669"/>
    <property type="project" value="UniProtKB-KW"/>
</dbReference>
<dbReference type="InterPro" id="IPR011993">
    <property type="entry name" value="PH-like_dom_sf"/>
</dbReference>
<evidence type="ECO:0000256" key="7">
    <source>
        <dbReference type="ARBA" id="ARBA00023098"/>
    </source>
</evidence>
<dbReference type="PANTHER" id="PTHR10336">
    <property type="entry name" value="PHOSPHOINOSITIDE-SPECIFIC PHOSPHOLIPASE C FAMILY PROTEIN"/>
    <property type="match status" value="1"/>
</dbReference>
<dbReference type="PhylomeDB" id="A0A0D2U0B6"/>
<dbReference type="SUPFAM" id="SSF49562">
    <property type="entry name" value="C2 domain (Calcium/lipid-binding domain, CaLB)"/>
    <property type="match status" value="2"/>
</dbReference>
<evidence type="ECO:0000313" key="18">
    <source>
        <dbReference type="EMBL" id="KJE88621.1"/>
    </source>
</evidence>
<comment type="subcellular location">
    <subcellularLocation>
        <location evidence="1">Cytoplasm</location>
    </subcellularLocation>
</comment>
<dbReference type="InterPro" id="IPR011992">
    <property type="entry name" value="EF-hand-dom_pair"/>
</dbReference>
<dbReference type="InterPro" id="IPR000008">
    <property type="entry name" value="C2_dom"/>
</dbReference>
<dbReference type="GO" id="GO:0048015">
    <property type="term" value="P:phosphatidylinositol-mediated signaling"/>
    <property type="evidence" value="ECO:0007669"/>
    <property type="project" value="TreeGrafter"/>
</dbReference>
<evidence type="ECO:0000259" key="14">
    <source>
        <dbReference type="PROSITE" id="PS50003"/>
    </source>
</evidence>
<dbReference type="PRINTS" id="PR00390">
    <property type="entry name" value="PHPHLIPASEC"/>
</dbReference>
<dbReference type="FunFam" id="3.20.20.190:FF:000001">
    <property type="entry name" value="Phosphoinositide phospholipase C"/>
    <property type="match status" value="1"/>
</dbReference>
<dbReference type="EC" id="3.1.4.11" evidence="2 12"/>
<dbReference type="FunFam" id="2.30.29.30:FF:000025">
    <property type="entry name" value="Phosphoinositide phospholipase C"/>
    <property type="match status" value="1"/>
</dbReference>
<comment type="catalytic activity">
    <reaction evidence="9">
        <text>a 1,2-diacyl-sn-glycero-3-phospho-(1D-myo-inositol-4,5-bisphosphate) + H2O = 1D-myo-inositol 1,4,5-trisphosphate + a 1,2-diacyl-sn-glycerol + H(+)</text>
        <dbReference type="Rhea" id="RHEA:33179"/>
        <dbReference type="ChEBI" id="CHEBI:15377"/>
        <dbReference type="ChEBI" id="CHEBI:15378"/>
        <dbReference type="ChEBI" id="CHEBI:17815"/>
        <dbReference type="ChEBI" id="CHEBI:58456"/>
        <dbReference type="ChEBI" id="CHEBI:203600"/>
        <dbReference type="EC" id="3.1.4.11"/>
    </reaction>
    <physiologicalReaction direction="left-to-right" evidence="9">
        <dbReference type="Rhea" id="RHEA:33180"/>
    </physiologicalReaction>
</comment>
<keyword evidence="6 12" id="KW-0442">Lipid degradation</keyword>
<feature type="region of interest" description="Disordered" evidence="13">
    <location>
        <begin position="585"/>
        <end position="614"/>
    </location>
</feature>
<feature type="domain" description="C2" evidence="15">
    <location>
        <begin position="8"/>
        <end position="123"/>
    </location>
</feature>
<dbReference type="Gene3D" id="3.20.20.190">
    <property type="entry name" value="Phosphatidylinositol (PI) phosphodiesterase"/>
    <property type="match status" value="1"/>
</dbReference>
<dbReference type="PROSITE" id="PS50003">
    <property type="entry name" value="PH_DOMAIN"/>
    <property type="match status" value="1"/>
</dbReference>
<dbReference type="Gene3D" id="2.60.40.150">
    <property type="entry name" value="C2 domain"/>
    <property type="match status" value="2"/>
</dbReference>
<dbReference type="FunFam" id="1.10.238.10:FF:000005">
    <property type="entry name" value="Phosphoinositide phospholipase C"/>
    <property type="match status" value="1"/>
</dbReference>
<dbReference type="GO" id="GO:0051209">
    <property type="term" value="P:release of sequestered calcium ion into cytosol"/>
    <property type="evidence" value="ECO:0007669"/>
    <property type="project" value="TreeGrafter"/>
</dbReference>
<keyword evidence="11" id="KW-0479">Metal-binding</keyword>
<organism evidence="18 19">
    <name type="scientific">Capsaspora owczarzaki (strain ATCC 30864)</name>
    <dbReference type="NCBI Taxonomy" id="595528"/>
    <lineage>
        <taxon>Eukaryota</taxon>
        <taxon>Filasterea</taxon>
        <taxon>Capsaspora</taxon>
    </lineage>
</organism>
<dbReference type="CDD" id="cd00275">
    <property type="entry name" value="C2_PLC_like"/>
    <property type="match status" value="1"/>
</dbReference>
<gene>
    <name evidence="18" type="ORF">CAOG_000247</name>
</gene>
<dbReference type="PROSITE" id="PS50004">
    <property type="entry name" value="C2"/>
    <property type="match status" value="2"/>
</dbReference>
<feature type="binding site" evidence="11">
    <location>
        <position position="484"/>
    </location>
    <ligand>
        <name>Ca(2+)</name>
        <dbReference type="ChEBI" id="CHEBI:29108"/>
    </ligand>
</feature>
<keyword evidence="8" id="KW-0807">Transducer</keyword>
<feature type="domain" description="PI-PLC Y-box" evidence="16">
    <location>
        <begin position="640"/>
        <end position="756"/>
    </location>
</feature>
<feature type="domain" description="EF-hand" evidence="17">
    <location>
        <begin position="281"/>
        <end position="316"/>
    </location>
</feature>
<evidence type="ECO:0000259" key="17">
    <source>
        <dbReference type="PROSITE" id="PS50222"/>
    </source>
</evidence>
<dbReference type="SMART" id="SM00239">
    <property type="entry name" value="C2"/>
    <property type="match status" value="2"/>
</dbReference>
<dbReference type="GO" id="GO:0005737">
    <property type="term" value="C:cytoplasm"/>
    <property type="evidence" value="ECO:0007669"/>
    <property type="project" value="UniProtKB-SubCell"/>
</dbReference>
<dbReference type="InterPro" id="IPR016280">
    <property type="entry name" value="PLC-beta"/>
</dbReference>
<dbReference type="InterPro" id="IPR018247">
    <property type="entry name" value="EF_Hand_1_Ca_BS"/>
</dbReference>